<evidence type="ECO:0000313" key="1">
    <source>
        <dbReference type="EMBL" id="MBB6013438.1"/>
    </source>
</evidence>
<comment type="caution">
    <text evidence="1">The sequence shown here is derived from an EMBL/GenBank/DDBJ whole genome shotgun (WGS) entry which is preliminary data.</text>
</comment>
<keyword evidence="2" id="KW-1185">Reference proteome</keyword>
<dbReference type="Proteomes" id="UP000533306">
    <property type="component" value="Unassembled WGS sequence"/>
</dbReference>
<gene>
    <name evidence="1" type="ORF">HNR59_002827</name>
</gene>
<sequence length="39" mass="4186">MIKRPASASNRSTGFSGETLRALASTLLLLGLIGDRRVR</sequence>
<name>A0A7W9S5N0_9HYPH</name>
<dbReference type="EMBL" id="JACHEU010000002">
    <property type="protein sequence ID" value="MBB6013438.1"/>
    <property type="molecule type" value="Genomic_DNA"/>
</dbReference>
<protein>
    <submittedName>
        <fullName evidence="1">Uncharacterized protein</fullName>
    </submittedName>
</protein>
<accession>A0A7W9S5N0</accession>
<reference evidence="1 2" key="1">
    <citation type="submission" date="2020-08" db="EMBL/GenBank/DDBJ databases">
        <title>Genomic Encyclopedia of Type Strains, Phase IV (KMG-IV): sequencing the most valuable type-strain genomes for metagenomic binning, comparative biology and taxonomic classification.</title>
        <authorList>
            <person name="Goeker M."/>
        </authorList>
    </citation>
    <scope>NUCLEOTIDE SEQUENCE [LARGE SCALE GENOMIC DNA]</scope>
    <source>
        <strain evidence="1 2">DSM 11099</strain>
    </source>
</reference>
<evidence type="ECO:0000313" key="2">
    <source>
        <dbReference type="Proteomes" id="UP000533306"/>
    </source>
</evidence>
<proteinExistence type="predicted"/>
<dbReference type="AlphaFoldDB" id="A0A7W9S5N0"/>
<organism evidence="1 2">
    <name type="scientific">Aquamicrobium lusatiense</name>
    <dbReference type="NCBI Taxonomy" id="89772"/>
    <lineage>
        <taxon>Bacteria</taxon>
        <taxon>Pseudomonadati</taxon>
        <taxon>Pseudomonadota</taxon>
        <taxon>Alphaproteobacteria</taxon>
        <taxon>Hyphomicrobiales</taxon>
        <taxon>Phyllobacteriaceae</taxon>
        <taxon>Aquamicrobium</taxon>
    </lineage>
</organism>